<sequence length="353" mass="39959">MNGEQVLNQSEINALLEKLRSGGSSEADVESKSSAEQYQEYDFNRPDKFNLENIRSLESIAKAFARGFSQELSAKCRYPITIKLSKRDNGNIIEQVPYATEYIRGVGKDRWAFCVVDLGLPDLGRVILQMDMAFTRPIHQNLLGSGERMEWEEEVEPLSEMDALVMQDWVESTVFPSLRNSFQNVEQFHLVLQSIETDPQYVKITRDSDVIALIPFDIEFGSEDDKLVRVGGIQLCIPYLSIEAISEKLTTENAIEYQLSGDISGQEEMMRRHLEMVNTKVDVEIGRGVITVRELLNLKNEDVITLNRKVRDRMIGYVGGVPKFSCKPGRNDERYAVKVTGFSEKAQGGELNG</sequence>
<dbReference type="EMBL" id="LJKE01000015">
    <property type="protein sequence ID" value="KZD72077.1"/>
    <property type="molecule type" value="Genomic_DNA"/>
</dbReference>
<dbReference type="Gene3D" id="3.40.1550.10">
    <property type="entry name" value="CheC-like"/>
    <property type="match status" value="1"/>
</dbReference>
<evidence type="ECO:0000256" key="6">
    <source>
        <dbReference type="ARBA" id="ARBA00023136"/>
    </source>
</evidence>
<comment type="function">
    <text evidence="8">One of the proteins that forms a switch complex that is proposed to be located at the base of the basal body. This complex interacts with chemotaxis proteins (such as CheY) in addition to contacting components of the motor that determine the direction of flagellar rotation.</text>
</comment>
<evidence type="ECO:0000256" key="8">
    <source>
        <dbReference type="PIRNR" id="PIRNR002888"/>
    </source>
</evidence>
<dbReference type="InterPro" id="IPR001543">
    <property type="entry name" value="FliN-like_C"/>
</dbReference>
<dbReference type="PANTHER" id="PTHR30034">
    <property type="entry name" value="FLAGELLAR MOTOR SWITCH PROTEIN FLIM"/>
    <property type="match status" value="1"/>
</dbReference>
<evidence type="ECO:0000259" key="9">
    <source>
        <dbReference type="Pfam" id="PF01052"/>
    </source>
</evidence>
<dbReference type="SUPFAM" id="SSF101801">
    <property type="entry name" value="Surface presentation of antigens (SPOA)"/>
    <property type="match status" value="1"/>
</dbReference>
<evidence type="ECO:0000256" key="7">
    <source>
        <dbReference type="ARBA" id="ARBA00023143"/>
    </source>
</evidence>
<evidence type="ECO:0000256" key="2">
    <source>
        <dbReference type="ARBA" id="ARBA00021898"/>
    </source>
</evidence>
<evidence type="ECO:0000256" key="3">
    <source>
        <dbReference type="ARBA" id="ARBA00022475"/>
    </source>
</evidence>
<evidence type="ECO:0000256" key="1">
    <source>
        <dbReference type="ARBA" id="ARBA00011049"/>
    </source>
</evidence>
<dbReference type="Pfam" id="PF01052">
    <property type="entry name" value="FliMN_C"/>
    <property type="match status" value="1"/>
</dbReference>
<keyword evidence="7 8" id="KW-0975">Bacterial flagellum</keyword>
<keyword evidence="10" id="KW-0969">Cilium</keyword>
<feature type="domain" description="Flagellar motor switch protein FliN-like C-terminal" evidence="9">
    <location>
        <begin position="273"/>
        <end position="342"/>
    </location>
</feature>
<evidence type="ECO:0000256" key="4">
    <source>
        <dbReference type="ARBA" id="ARBA00022500"/>
    </source>
</evidence>
<keyword evidence="3 8" id="KW-1003">Cell membrane</keyword>
<dbReference type="GO" id="GO:0050918">
    <property type="term" value="P:positive chemotaxis"/>
    <property type="evidence" value="ECO:0007669"/>
    <property type="project" value="TreeGrafter"/>
</dbReference>
<accession>A0A164QRH4</accession>
<dbReference type="Proteomes" id="UP000076482">
    <property type="component" value="Unassembled WGS sequence"/>
</dbReference>
<evidence type="ECO:0000313" key="11">
    <source>
        <dbReference type="Proteomes" id="UP000076482"/>
    </source>
</evidence>
<dbReference type="AlphaFoldDB" id="A0A164QRH4"/>
<dbReference type="InterPro" id="IPR036429">
    <property type="entry name" value="SpoA-like_sf"/>
</dbReference>
<keyword evidence="5 8" id="KW-0283">Flagellar rotation</keyword>
<dbReference type="PATRIC" id="fig|1396.535.peg.4290"/>
<dbReference type="InterPro" id="IPR028976">
    <property type="entry name" value="CheC-like_sf"/>
</dbReference>
<dbReference type="PIRSF" id="PIRSF002888">
    <property type="entry name" value="FliM"/>
    <property type="match status" value="1"/>
</dbReference>
<dbReference type="GO" id="GO:0003774">
    <property type="term" value="F:cytoskeletal motor activity"/>
    <property type="evidence" value="ECO:0007669"/>
    <property type="project" value="InterPro"/>
</dbReference>
<comment type="subcellular location">
    <subcellularLocation>
        <location evidence="8">Cell membrane</location>
        <topology evidence="8">Peripheral membrane protein</topology>
    </subcellularLocation>
    <subcellularLocation>
        <location evidence="8">Bacterial flagellum basal body</location>
    </subcellularLocation>
</comment>
<reference evidence="10 11" key="1">
    <citation type="submission" date="2015-09" db="EMBL/GenBank/DDBJ databases">
        <title>Bacillus cereus food isolates.</title>
        <authorList>
            <person name="Boekhorst J."/>
        </authorList>
    </citation>
    <scope>NUCLEOTIDE SEQUENCE [LARGE SCALE GENOMIC DNA]</scope>
    <source>
        <strain evidence="10 11">B4088</strain>
    </source>
</reference>
<keyword evidence="6 8" id="KW-0472">Membrane</keyword>
<dbReference type="CDD" id="cd17908">
    <property type="entry name" value="FliM"/>
    <property type="match status" value="1"/>
</dbReference>
<name>A0A164QRH4_BACCE</name>
<organism evidence="10 11">
    <name type="scientific">Bacillus cereus</name>
    <dbReference type="NCBI Taxonomy" id="1396"/>
    <lineage>
        <taxon>Bacteria</taxon>
        <taxon>Bacillati</taxon>
        <taxon>Bacillota</taxon>
        <taxon>Bacilli</taxon>
        <taxon>Bacillales</taxon>
        <taxon>Bacillaceae</taxon>
        <taxon>Bacillus</taxon>
        <taxon>Bacillus cereus group</taxon>
    </lineage>
</organism>
<dbReference type="GO" id="GO:0009425">
    <property type="term" value="C:bacterial-type flagellum basal body"/>
    <property type="evidence" value="ECO:0007669"/>
    <property type="project" value="UniProtKB-SubCell"/>
</dbReference>
<dbReference type="NCBIfam" id="NF005194">
    <property type="entry name" value="PRK06666.1-5"/>
    <property type="match status" value="1"/>
</dbReference>
<evidence type="ECO:0000256" key="5">
    <source>
        <dbReference type="ARBA" id="ARBA00022779"/>
    </source>
</evidence>
<dbReference type="InterPro" id="IPR001689">
    <property type="entry name" value="Flag_FliM"/>
</dbReference>
<dbReference type="GO" id="GO:0071978">
    <property type="term" value="P:bacterial-type flagellum-dependent swarming motility"/>
    <property type="evidence" value="ECO:0007669"/>
    <property type="project" value="TreeGrafter"/>
</dbReference>
<comment type="caution">
    <text evidence="10">The sequence shown here is derived from an EMBL/GenBank/DDBJ whole genome shotgun (WGS) entry which is preliminary data.</text>
</comment>
<keyword evidence="10" id="KW-0966">Cell projection</keyword>
<keyword evidence="4 8" id="KW-0145">Chemotaxis</keyword>
<proteinExistence type="inferred from homology"/>
<comment type="similarity">
    <text evidence="1 8">Belongs to the FliM family.</text>
</comment>
<keyword evidence="10" id="KW-0282">Flagellum</keyword>
<dbReference type="RefSeq" id="WP_063259760.1">
    <property type="nucleotide sequence ID" value="NZ_LJKE01000015.1"/>
</dbReference>
<dbReference type="PANTHER" id="PTHR30034:SF6">
    <property type="entry name" value="YOP PROTEINS TRANSLOCATION PROTEIN Q"/>
    <property type="match status" value="1"/>
</dbReference>
<dbReference type="Gene3D" id="2.30.330.10">
    <property type="entry name" value="SpoA-like"/>
    <property type="match status" value="1"/>
</dbReference>
<dbReference type="PRINTS" id="PR00955">
    <property type="entry name" value="FLGMOTORFLIM"/>
</dbReference>
<dbReference type="Pfam" id="PF02154">
    <property type="entry name" value="FliM"/>
    <property type="match status" value="1"/>
</dbReference>
<dbReference type="GO" id="GO:0005886">
    <property type="term" value="C:plasma membrane"/>
    <property type="evidence" value="ECO:0007669"/>
    <property type="project" value="UniProtKB-SubCell"/>
</dbReference>
<evidence type="ECO:0000313" key="10">
    <source>
        <dbReference type="EMBL" id="KZD72077.1"/>
    </source>
</evidence>
<gene>
    <name evidence="10" type="ORF">B4088_0538</name>
</gene>
<protein>
    <recommendedName>
        <fullName evidence="2 8">Flagellar motor switch protein FliM</fullName>
    </recommendedName>
</protein>